<dbReference type="InterPro" id="IPR003615">
    <property type="entry name" value="HNH_nuc"/>
</dbReference>
<evidence type="ECO:0008006" key="3">
    <source>
        <dbReference type="Google" id="ProtNLM"/>
    </source>
</evidence>
<accession>A0A235BTI7</accession>
<gene>
    <name evidence="1" type="ORF">CH330_05185</name>
</gene>
<dbReference type="CDD" id="cd00085">
    <property type="entry name" value="HNHc"/>
    <property type="match status" value="1"/>
</dbReference>
<protein>
    <recommendedName>
        <fullName evidence="3">HNH nuclease domain-containing protein</fullName>
    </recommendedName>
</protein>
<evidence type="ECO:0000313" key="2">
    <source>
        <dbReference type="Proteomes" id="UP000215559"/>
    </source>
</evidence>
<proteinExistence type="predicted"/>
<dbReference type="Proteomes" id="UP000215559">
    <property type="component" value="Unassembled WGS sequence"/>
</dbReference>
<evidence type="ECO:0000313" key="1">
    <source>
        <dbReference type="EMBL" id="OYD15628.1"/>
    </source>
</evidence>
<name>A0A235BTI7_UNCW3</name>
<dbReference type="EMBL" id="NOZP01000090">
    <property type="protein sequence ID" value="OYD15628.1"/>
    <property type="molecule type" value="Genomic_DNA"/>
</dbReference>
<comment type="caution">
    <text evidence="1">The sequence shown here is derived from an EMBL/GenBank/DDBJ whole genome shotgun (WGS) entry which is preliminary data.</text>
</comment>
<dbReference type="AlphaFoldDB" id="A0A235BTI7"/>
<sequence>MSAIILLEEPEMIWHYKCPQCGESLTVDWRWLKLEVTCPQCHKVHYPPTPSEDHYAYIEGDKWPKELEDVVASLRGTTCAVPGCYEHYSTLVHRISVSKGGRTSVDNLLPMCSRHAQLKGEQNYEEWLATLTKEPRTKDKPFEITFTTKKHAPEPEPGRYIGYAQTIAGKVNMPDKSPPGMKLLVAAPFLPGPSQRVAFDYDWRLDAKGKAIVLLIAWHRNEPPDIANLDKRIEGYRAVNELDGKPGEHGTAELELALPQPAQGFWVAAVFVSDQGGKPAIGNYLLVATD</sequence>
<reference evidence="1 2" key="1">
    <citation type="submission" date="2017-07" db="EMBL/GenBank/DDBJ databases">
        <title>Recovery of genomes from metagenomes via a dereplication, aggregation, and scoring strategy.</title>
        <authorList>
            <person name="Sieber C.M."/>
            <person name="Probst A.J."/>
            <person name="Sharrar A."/>
            <person name="Thomas B.C."/>
            <person name="Hess M."/>
            <person name="Tringe S.G."/>
            <person name="Banfield J.F."/>
        </authorList>
    </citation>
    <scope>NUCLEOTIDE SEQUENCE [LARGE SCALE GENOMIC DNA]</scope>
    <source>
        <strain evidence="1">JGI_Cruoil_03_51_56</strain>
    </source>
</reference>
<dbReference type="Gene3D" id="1.10.30.50">
    <property type="match status" value="1"/>
</dbReference>
<organism evidence="1 2">
    <name type="scientific">candidate division WOR-3 bacterium JGI_Cruoil_03_51_56</name>
    <dbReference type="NCBI Taxonomy" id="1973747"/>
    <lineage>
        <taxon>Bacteria</taxon>
        <taxon>Bacteria division WOR-3</taxon>
    </lineage>
</organism>